<dbReference type="Pfam" id="PF01549">
    <property type="entry name" value="ShK"/>
    <property type="match status" value="3"/>
</dbReference>
<keyword evidence="1" id="KW-1015">Disulfide bond</keyword>
<dbReference type="SUPFAM" id="SSF57603">
    <property type="entry name" value="FnI-like domain"/>
    <property type="match status" value="4"/>
</dbReference>
<proteinExistence type="predicted"/>
<dbReference type="GeneID" id="106154111"/>
<organism evidence="5 6">
    <name type="scientific">Lingula anatina</name>
    <name type="common">Brachiopod</name>
    <name type="synonym">Lingula unguis</name>
    <dbReference type="NCBI Taxonomy" id="7574"/>
    <lineage>
        <taxon>Eukaryota</taxon>
        <taxon>Metazoa</taxon>
        <taxon>Spiralia</taxon>
        <taxon>Lophotrochozoa</taxon>
        <taxon>Brachiopoda</taxon>
        <taxon>Linguliformea</taxon>
        <taxon>Lingulata</taxon>
        <taxon>Lingulida</taxon>
        <taxon>Linguloidea</taxon>
        <taxon>Lingulidae</taxon>
        <taxon>Lingula</taxon>
    </lineage>
</organism>
<keyword evidence="5" id="KW-1185">Reference proteome</keyword>
<evidence type="ECO:0000259" key="3">
    <source>
        <dbReference type="PROSITE" id="PS50184"/>
    </source>
</evidence>
<dbReference type="RefSeq" id="XP_013383816.1">
    <property type="nucleotide sequence ID" value="XM_013528362.1"/>
</dbReference>
<feature type="region of interest" description="Disordered" evidence="2">
    <location>
        <begin position="137"/>
        <end position="185"/>
    </location>
</feature>
<dbReference type="OrthoDB" id="6106445at2759"/>
<evidence type="ECO:0000259" key="4">
    <source>
        <dbReference type="PROSITE" id="PS51670"/>
    </source>
</evidence>
<dbReference type="PROSITE" id="PS51670">
    <property type="entry name" value="SHKT"/>
    <property type="match status" value="1"/>
</dbReference>
<feature type="domain" description="VWFC" evidence="3">
    <location>
        <begin position="821"/>
        <end position="886"/>
    </location>
</feature>
<dbReference type="GO" id="GO:0030514">
    <property type="term" value="P:negative regulation of BMP signaling pathway"/>
    <property type="evidence" value="ECO:0007669"/>
    <property type="project" value="TreeGrafter"/>
</dbReference>
<dbReference type="KEGG" id="lak:106154111"/>
<feature type="domain" description="ShKT" evidence="4">
    <location>
        <begin position="660"/>
        <end position="694"/>
    </location>
</feature>
<feature type="compositionally biased region" description="Pro residues" evidence="2">
    <location>
        <begin position="153"/>
        <end position="165"/>
    </location>
</feature>
<evidence type="ECO:0000313" key="5">
    <source>
        <dbReference type="Proteomes" id="UP000085678"/>
    </source>
</evidence>
<dbReference type="GO" id="GO:0005615">
    <property type="term" value="C:extracellular space"/>
    <property type="evidence" value="ECO:0007669"/>
    <property type="project" value="TreeGrafter"/>
</dbReference>
<dbReference type="InterPro" id="IPR011049">
    <property type="entry name" value="Serralysin-like_metalloprot_C"/>
</dbReference>
<evidence type="ECO:0000256" key="1">
    <source>
        <dbReference type="PROSITE-ProRule" id="PRU01005"/>
    </source>
</evidence>
<dbReference type="InterPro" id="IPR003582">
    <property type="entry name" value="ShKT_dom"/>
</dbReference>
<dbReference type="InterPro" id="IPR042979">
    <property type="entry name" value="VWC2/VWC2L"/>
</dbReference>
<accession>A0A1S3HE86</accession>
<evidence type="ECO:0000256" key="2">
    <source>
        <dbReference type="SAM" id="MobiDB-lite"/>
    </source>
</evidence>
<protein>
    <submittedName>
        <fullName evidence="6">Mucin-19</fullName>
    </submittedName>
</protein>
<reference evidence="6" key="1">
    <citation type="submission" date="2025-08" db="UniProtKB">
        <authorList>
            <consortium name="RefSeq"/>
        </authorList>
    </citation>
    <scope>IDENTIFICATION</scope>
    <source>
        <tissue evidence="6">Gonads</tissue>
    </source>
</reference>
<feature type="region of interest" description="Disordered" evidence="2">
    <location>
        <begin position="477"/>
        <end position="507"/>
    </location>
</feature>
<evidence type="ECO:0000313" key="6">
    <source>
        <dbReference type="RefSeq" id="XP_013383816.1"/>
    </source>
</evidence>
<dbReference type="PROSITE" id="PS01208">
    <property type="entry name" value="VWFC_1"/>
    <property type="match status" value="2"/>
</dbReference>
<feature type="domain" description="VWFC" evidence="3">
    <location>
        <begin position="522"/>
        <end position="587"/>
    </location>
</feature>
<name>A0A1S3HE86_LINAN</name>
<comment type="caution">
    <text evidence="1">Lacks conserved residue(s) required for the propagation of feature annotation.</text>
</comment>
<dbReference type="AlphaFoldDB" id="A0A1S3HE86"/>
<dbReference type="PROSITE" id="PS50184">
    <property type="entry name" value="VWFC_2"/>
    <property type="match status" value="5"/>
</dbReference>
<feature type="compositionally biased region" description="Low complexity" evidence="2">
    <location>
        <begin position="166"/>
        <end position="185"/>
    </location>
</feature>
<dbReference type="SUPFAM" id="SSF51120">
    <property type="entry name" value="beta-Roll"/>
    <property type="match status" value="1"/>
</dbReference>
<dbReference type="InParanoid" id="A0A1S3HE86"/>
<dbReference type="SMART" id="SM00254">
    <property type="entry name" value="ShKT"/>
    <property type="match status" value="3"/>
</dbReference>
<feature type="domain" description="VWFC" evidence="3">
    <location>
        <begin position="207"/>
        <end position="272"/>
    </location>
</feature>
<feature type="domain" description="VWFC" evidence="3">
    <location>
        <begin position="370"/>
        <end position="435"/>
    </location>
</feature>
<dbReference type="GO" id="GO:0032281">
    <property type="term" value="C:AMPA glutamate receptor complex"/>
    <property type="evidence" value="ECO:0007669"/>
    <property type="project" value="TreeGrafter"/>
</dbReference>
<feature type="disulfide bond" evidence="1">
    <location>
        <begin position="660"/>
        <end position="694"/>
    </location>
</feature>
<feature type="domain" description="VWFC" evidence="3">
    <location>
        <begin position="67"/>
        <end position="133"/>
    </location>
</feature>
<dbReference type="PANTHER" id="PTHR46252">
    <property type="entry name" value="BRORIN FAMILY MEMBER"/>
    <property type="match status" value="1"/>
</dbReference>
<sequence length="903" mass="92059">MGLKTFDRQIPLGCTRFTNLPSNCRLVTNPLDTCCQTPQCDPETTTTPPPFPIPTRKPSAVTGQRENYCVYSDGRRFKTGQQWKDNCQSCTCLDDTTGSLRCVDECPQYTNLPSNCVLETDPTNPCCKRPRCSGTTGSITGTRPPTGVTPKPGMTPKPGVTPKPGTPTGTTGSITGTGTVPVPGTQGSFTGVGVVPSSVGSITGTRNGCYYNGRIYSQGENWNDGCDYQCTCEDAIRGFYRCTEMCVTYPDLPSTCKLVNVIGQCCPTVNCQGTLPGGTTGTNPGGTGTGTLPGGTTGTNPGGTGTGIFPTGITGGGIIPGGIGTGTLPGGITGGGIIPGGTGTGTLPGGITGGGVIPGGSTGSITGYNSMCLYKNRLYNEGAKWNDGCQYECECTDGKMGFWKCRDLCPKYENLPSDCTLQTVAGECCRKPRCTNTPVNELIGTYPPALTGYRPGIIPGGNPSSTLGTITGIGGSTTGTGGSTTGTGGSITGTGGSTTGTGGSTTGVVIPGTVGGITGTRNGCVYNGKTYKQDESWSDGCQYDCQCLDAKTGQYSCREKCPSYTNYPSYCSLQTVPNQCCKKLVCSGPANIGSTTGTSTGTGTGTGGVRPCVDILPNCNEYNFAEACTGQYLGWAVKNCVKTCGLCDYLTTTPLPTDGCVNKLSNCDQFEDSACTGPYKAWAKANCPRRCGLCDELKPTTPSPDGCVDLIDCEPYTKSVCTNPTYIPWAKARCAKFCGFCGSGTGNSGSGTNSGGAGSGGITSGPGSGIISGGAGSGGITSGPGSGIISGGAGSGGITNGPGSGIISSGGSGSIINGQSGYCLYNGIQYTQGQTWRDKCLYSCTCTNALTGNYNCQTLCPQWQLPSICSLKPAPAGKCCPIPSCPSYITITYPGGLTEATLP</sequence>
<gene>
    <name evidence="6" type="primary">LOC106154111</name>
</gene>
<dbReference type="SMART" id="SM00214">
    <property type="entry name" value="VWC"/>
    <property type="match status" value="5"/>
</dbReference>
<feature type="region of interest" description="Disordered" evidence="2">
    <location>
        <begin position="277"/>
        <end position="306"/>
    </location>
</feature>
<dbReference type="PANTHER" id="PTHR46252:SF3">
    <property type="entry name" value="KIELIN_CHORDIN-LIKE PROTEIN"/>
    <property type="match status" value="1"/>
</dbReference>
<dbReference type="Proteomes" id="UP000085678">
    <property type="component" value="Unplaced"/>
</dbReference>
<dbReference type="InterPro" id="IPR001007">
    <property type="entry name" value="VWF_dom"/>
</dbReference>
<feature type="compositionally biased region" description="Gly residues" evidence="2">
    <location>
        <begin position="477"/>
        <end position="505"/>
    </location>
</feature>
<dbReference type="Gene3D" id="1.10.10.1940">
    <property type="match status" value="1"/>
</dbReference>
<dbReference type="GO" id="GO:0045202">
    <property type="term" value="C:synapse"/>
    <property type="evidence" value="ECO:0007669"/>
    <property type="project" value="UniProtKB-SubCell"/>
</dbReference>